<evidence type="ECO:0000313" key="3">
    <source>
        <dbReference type="Proteomes" id="UP001385951"/>
    </source>
</evidence>
<comment type="caution">
    <text evidence="2">The sequence shown here is derived from an EMBL/GenBank/DDBJ whole genome shotgun (WGS) entry which is preliminary data.</text>
</comment>
<name>A0AAW0GKA3_9APHY</name>
<gene>
    <name evidence="2" type="ORF">QCA50_006999</name>
</gene>
<dbReference type="GO" id="GO:0005762">
    <property type="term" value="C:mitochondrial large ribosomal subunit"/>
    <property type="evidence" value="ECO:0007669"/>
    <property type="project" value="TreeGrafter"/>
</dbReference>
<sequence length="177" mass="20821">MTMKTRSLLQPIFRRYASRLPERPPYRPRDPLENNSHATYQQVSEDLTFIHRPPPTSPSPLSYTTNPASPLLRNSSSPLSSLPPNLRAEKTKPRMSDEDLAKLIELRRSDPDKWTTAKLAREFNCTQRFVMMQAPLKSADKKRLKRTWEAEHQTNRDKWGDKKAINHAIRQQRREFW</sequence>
<dbReference type="InterPro" id="IPR024388">
    <property type="entry name" value="Ribosomal_mL58"/>
</dbReference>
<dbReference type="EMBL" id="JASBNA010000007">
    <property type="protein sequence ID" value="KAK7690342.1"/>
    <property type="molecule type" value="Genomic_DNA"/>
</dbReference>
<proteinExistence type="predicted"/>
<dbReference type="GO" id="GO:0003735">
    <property type="term" value="F:structural constituent of ribosome"/>
    <property type="evidence" value="ECO:0007669"/>
    <property type="project" value="TreeGrafter"/>
</dbReference>
<dbReference type="Pfam" id="PF12824">
    <property type="entry name" value="MRP-L20"/>
    <property type="match status" value="1"/>
</dbReference>
<accession>A0AAW0GKA3</accession>
<feature type="region of interest" description="Disordered" evidence="1">
    <location>
        <begin position="1"/>
        <end position="97"/>
    </location>
</feature>
<feature type="compositionally biased region" description="Basic and acidic residues" evidence="1">
    <location>
        <begin position="87"/>
        <end position="97"/>
    </location>
</feature>
<protein>
    <submittedName>
        <fullName evidence="2">Uncharacterized protein</fullName>
    </submittedName>
</protein>
<feature type="compositionally biased region" description="Basic and acidic residues" evidence="1">
    <location>
        <begin position="20"/>
        <end position="32"/>
    </location>
</feature>
<dbReference type="PANTHER" id="PTHR28266">
    <property type="entry name" value="54S RIBOSOMAL PROTEIN L20, MITOCHONDRIAL"/>
    <property type="match status" value="1"/>
</dbReference>
<evidence type="ECO:0000256" key="1">
    <source>
        <dbReference type="SAM" id="MobiDB-lite"/>
    </source>
</evidence>
<evidence type="ECO:0000313" key="2">
    <source>
        <dbReference type="EMBL" id="KAK7690342.1"/>
    </source>
</evidence>
<organism evidence="2 3">
    <name type="scientific">Cerrena zonata</name>
    <dbReference type="NCBI Taxonomy" id="2478898"/>
    <lineage>
        <taxon>Eukaryota</taxon>
        <taxon>Fungi</taxon>
        <taxon>Dikarya</taxon>
        <taxon>Basidiomycota</taxon>
        <taxon>Agaricomycotina</taxon>
        <taxon>Agaricomycetes</taxon>
        <taxon>Polyporales</taxon>
        <taxon>Cerrenaceae</taxon>
        <taxon>Cerrena</taxon>
    </lineage>
</organism>
<dbReference type="Proteomes" id="UP001385951">
    <property type="component" value="Unassembled WGS sequence"/>
</dbReference>
<dbReference type="PANTHER" id="PTHR28266:SF1">
    <property type="entry name" value="LARGE RIBOSOMAL SUBUNIT PROTEIN ML58"/>
    <property type="match status" value="1"/>
</dbReference>
<feature type="compositionally biased region" description="Polar residues" evidence="1">
    <location>
        <begin position="33"/>
        <end position="45"/>
    </location>
</feature>
<dbReference type="AlphaFoldDB" id="A0AAW0GKA3"/>
<keyword evidence="3" id="KW-1185">Reference proteome</keyword>
<feature type="compositionally biased region" description="Low complexity" evidence="1">
    <location>
        <begin position="59"/>
        <end position="86"/>
    </location>
</feature>
<reference evidence="2 3" key="1">
    <citation type="submission" date="2022-09" db="EMBL/GenBank/DDBJ databases">
        <authorList>
            <person name="Palmer J.M."/>
        </authorList>
    </citation>
    <scope>NUCLEOTIDE SEQUENCE [LARGE SCALE GENOMIC DNA]</scope>
    <source>
        <strain evidence="2 3">DSM 7382</strain>
    </source>
</reference>